<protein>
    <submittedName>
        <fullName evidence="1">Uncharacterized protein</fullName>
    </submittedName>
</protein>
<name>A0ABS2A342_9ACTN</name>
<proteinExistence type="predicted"/>
<comment type="caution">
    <text evidence="1">The sequence shown here is derived from an EMBL/GenBank/DDBJ whole genome shotgun (WGS) entry which is preliminary data.</text>
</comment>
<dbReference type="RefSeq" id="WP_236045480.1">
    <property type="nucleotide sequence ID" value="NZ_JAENHP010000001.1"/>
</dbReference>
<reference evidence="1 2" key="1">
    <citation type="submission" date="2021-01" db="EMBL/GenBank/DDBJ databases">
        <title>Actinoplanes sp. nov. LDG1-06 isolated from lichen.</title>
        <authorList>
            <person name="Saeng-In P."/>
            <person name="Phongsopitanun W."/>
            <person name="Kanchanasin P."/>
            <person name="Yuki M."/>
            <person name="Kudo T."/>
            <person name="Ohkuma M."/>
            <person name="Tanasupawat S."/>
        </authorList>
    </citation>
    <scope>NUCLEOTIDE SEQUENCE [LARGE SCALE GENOMIC DNA]</scope>
    <source>
        <strain evidence="1 2">LDG1-06</strain>
    </source>
</reference>
<sequence>MTSATHWELHDWLTGELVAHGDNPAGLRAALAGVCHADSMYDEIPEPDTADTGLPPSLSRALEEWVCDPATPDEDIAQIAGWPVAKVRDHR</sequence>
<organism evidence="1 2">
    <name type="scientific">Paractinoplanes ovalisporus</name>
    <dbReference type="NCBI Taxonomy" id="2810368"/>
    <lineage>
        <taxon>Bacteria</taxon>
        <taxon>Bacillati</taxon>
        <taxon>Actinomycetota</taxon>
        <taxon>Actinomycetes</taxon>
        <taxon>Micromonosporales</taxon>
        <taxon>Micromonosporaceae</taxon>
        <taxon>Paractinoplanes</taxon>
    </lineage>
</organism>
<gene>
    <name evidence="1" type="ORF">JIG36_01700</name>
</gene>
<dbReference type="Proteomes" id="UP000632138">
    <property type="component" value="Unassembled WGS sequence"/>
</dbReference>
<dbReference type="EMBL" id="JAENHP010000001">
    <property type="protein sequence ID" value="MBM2614268.1"/>
    <property type="molecule type" value="Genomic_DNA"/>
</dbReference>
<keyword evidence="2" id="KW-1185">Reference proteome</keyword>
<evidence type="ECO:0000313" key="1">
    <source>
        <dbReference type="EMBL" id="MBM2614268.1"/>
    </source>
</evidence>
<accession>A0ABS2A342</accession>
<evidence type="ECO:0000313" key="2">
    <source>
        <dbReference type="Proteomes" id="UP000632138"/>
    </source>
</evidence>